<dbReference type="PANTHER" id="PTHR47861:SF4">
    <property type="entry name" value="FKBP-TYPE 16 KDA PEPTIDYL-PROLYL CIS-TRANS ISOMERASE"/>
    <property type="match status" value="1"/>
</dbReference>
<proteinExistence type="inferred from homology"/>
<evidence type="ECO:0000256" key="4">
    <source>
        <dbReference type="ARBA" id="ARBA00023235"/>
    </source>
</evidence>
<sequence>MWLTIDALRTARRRFAARVGLRQRRTRESALRLSEHCMSIIDISEVKPGSHVTLHYRLSLADGAEVINTFNDKPATLLLGAGQLAPPLEDILLGLKVGHHSTFQLAPGVAFGPRNPELIQRVSLATLRENSMIGEDFSPGDLVEFNAPGGGRYAGVLKEVNETSALFDFNHPLAGQALAFEVKIIGIL</sequence>
<name>E1T7H1_BURSG</name>
<dbReference type="InterPro" id="IPR048261">
    <property type="entry name" value="SlpA/SlyD-like_ins_sf"/>
</dbReference>
<gene>
    <name evidence="8" type="ordered locus">BC1003_2731</name>
</gene>
<evidence type="ECO:0000256" key="6">
    <source>
        <dbReference type="RuleBase" id="RU003915"/>
    </source>
</evidence>
<dbReference type="Pfam" id="PF00254">
    <property type="entry name" value="FKBP_C"/>
    <property type="match status" value="1"/>
</dbReference>
<dbReference type="PROSITE" id="PS50059">
    <property type="entry name" value="FKBP_PPIASE"/>
    <property type="match status" value="1"/>
</dbReference>
<evidence type="ECO:0000256" key="1">
    <source>
        <dbReference type="ARBA" id="ARBA00000971"/>
    </source>
</evidence>
<evidence type="ECO:0000313" key="8">
    <source>
        <dbReference type="EMBL" id="ADN58684.1"/>
    </source>
</evidence>
<comment type="catalytic activity">
    <reaction evidence="1 5 6">
        <text>[protein]-peptidylproline (omega=180) = [protein]-peptidylproline (omega=0)</text>
        <dbReference type="Rhea" id="RHEA:16237"/>
        <dbReference type="Rhea" id="RHEA-COMP:10747"/>
        <dbReference type="Rhea" id="RHEA-COMP:10748"/>
        <dbReference type="ChEBI" id="CHEBI:83833"/>
        <dbReference type="ChEBI" id="CHEBI:83834"/>
        <dbReference type="EC" id="5.2.1.8"/>
    </reaction>
</comment>
<dbReference type="STRING" id="640512.BC1003_2731"/>
<dbReference type="Gene3D" id="2.40.10.330">
    <property type="match status" value="1"/>
</dbReference>
<dbReference type="InterPro" id="IPR001179">
    <property type="entry name" value="PPIase_FKBP_dom"/>
</dbReference>
<dbReference type="SUPFAM" id="SSF54534">
    <property type="entry name" value="FKBP-like"/>
    <property type="match status" value="1"/>
</dbReference>
<dbReference type="InterPro" id="IPR046357">
    <property type="entry name" value="PPIase_dom_sf"/>
</dbReference>
<protein>
    <recommendedName>
        <fullName evidence="6">Peptidyl-prolyl cis-trans isomerase</fullName>
        <ecNumber evidence="6">5.2.1.8</ecNumber>
    </recommendedName>
</protein>
<dbReference type="EC" id="5.2.1.8" evidence="6"/>
<organism evidence="8">
    <name type="scientific">Burkholderia sp. (strain CCGE1003)</name>
    <dbReference type="NCBI Taxonomy" id="640512"/>
    <lineage>
        <taxon>Bacteria</taxon>
        <taxon>Pseudomonadati</taxon>
        <taxon>Pseudomonadota</taxon>
        <taxon>Betaproteobacteria</taxon>
        <taxon>Burkholderiales</taxon>
        <taxon>Burkholderiaceae</taxon>
        <taxon>Burkholderia</taxon>
    </lineage>
</organism>
<dbReference type="PANTHER" id="PTHR47861">
    <property type="entry name" value="FKBP-TYPE PEPTIDYL-PROLYL CIS-TRANS ISOMERASE SLYD"/>
    <property type="match status" value="1"/>
</dbReference>
<dbReference type="KEGG" id="bgf:BC1003_2731"/>
<reference evidence="8" key="1">
    <citation type="submission" date="2010-09" db="EMBL/GenBank/DDBJ databases">
        <title>Complete sequence of chromosome1 of Burkholderia sp. CCGE1003.</title>
        <authorList>
            <consortium name="US DOE Joint Genome Institute"/>
            <person name="Lucas S."/>
            <person name="Copeland A."/>
            <person name="Lapidus A."/>
            <person name="Cheng J.-F."/>
            <person name="Bruce D."/>
            <person name="Goodwin L."/>
            <person name="Pitluck S."/>
            <person name="Daligault H."/>
            <person name="Davenport K."/>
            <person name="Detter J.C."/>
            <person name="Han C."/>
            <person name="Tapia R."/>
            <person name="Land M."/>
            <person name="Hauser L."/>
            <person name="Jeffries C."/>
            <person name="Kyrpides N."/>
            <person name="Ivanova N."/>
            <person name="Ovchinnikova G."/>
            <person name="Martinez-Romero E."/>
            <person name="Rogel M.A."/>
            <person name="Auchtung J."/>
            <person name="Tiedje J.M."/>
            <person name="Woyke T."/>
        </authorList>
    </citation>
    <scope>NUCLEOTIDE SEQUENCE</scope>
    <source>
        <strain evidence="8">CCGE1003</strain>
    </source>
</reference>
<evidence type="ECO:0000259" key="7">
    <source>
        <dbReference type="PROSITE" id="PS50059"/>
    </source>
</evidence>
<evidence type="ECO:0000256" key="2">
    <source>
        <dbReference type="ARBA" id="ARBA00006577"/>
    </source>
</evidence>
<dbReference type="EMBL" id="CP002217">
    <property type="protein sequence ID" value="ADN58684.1"/>
    <property type="molecule type" value="Genomic_DNA"/>
</dbReference>
<accession>E1T7H1</accession>
<keyword evidence="4 5" id="KW-0413">Isomerase</keyword>
<evidence type="ECO:0000256" key="3">
    <source>
        <dbReference type="ARBA" id="ARBA00023110"/>
    </source>
</evidence>
<comment type="similarity">
    <text evidence="2 6">Belongs to the FKBP-type PPIase family.</text>
</comment>
<dbReference type="GO" id="GO:0003755">
    <property type="term" value="F:peptidyl-prolyl cis-trans isomerase activity"/>
    <property type="evidence" value="ECO:0007669"/>
    <property type="project" value="UniProtKB-UniRule"/>
</dbReference>
<dbReference type="Gene3D" id="3.10.50.40">
    <property type="match status" value="1"/>
</dbReference>
<feature type="domain" description="PPIase FKBP-type" evidence="7">
    <location>
        <begin position="49"/>
        <end position="122"/>
    </location>
</feature>
<evidence type="ECO:0000256" key="5">
    <source>
        <dbReference type="PROSITE-ProRule" id="PRU00277"/>
    </source>
</evidence>
<keyword evidence="3 5" id="KW-0697">Rotamase</keyword>
<dbReference type="AlphaFoldDB" id="E1T7H1"/>
<dbReference type="eggNOG" id="COG1047">
    <property type="taxonomic scope" value="Bacteria"/>
</dbReference>
<dbReference type="HOGENOM" id="CLU_098197_3_1_4"/>